<dbReference type="CDD" id="cd06139">
    <property type="entry name" value="DNA_polA_I_Ecoli_like_exo"/>
    <property type="match status" value="1"/>
</dbReference>
<evidence type="ECO:0000259" key="18">
    <source>
        <dbReference type="SMART" id="SM00475"/>
    </source>
</evidence>
<keyword evidence="5 16" id="KW-0548">Nucleotidyltransferase</keyword>
<evidence type="ECO:0000256" key="3">
    <source>
        <dbReference type="ARBA" id="ARBA00020311"/>
    </source>
</evidence>
<dbReference type="Gene3D" id="1.20.1060.10">
    <property type="entry name" value="Taq DNA Polymerase, Chain T, domain 4"/>
    <property type="match status" value="1"/>
</dbReference>
<dbReference type="SMART" id="SM00482">
    <property type="entry name" value="POLAc"/>
    <property type="match status" value="1"/>
</dbReference>
<dbReference type="GO" id="GO:0003887">
    <property type="term" value="F:DNA-directed DNA polymerase activity"/>
    <property type="evidence" value="ECO:0007669"/>
    <property type="project" value="UniProtKB-UniRule"/>
</dbReference>
<dbReference type="Pfam" id="PF00476">
    <property type="entry name" value="DNA_pol_A"/>
    <property type="match status" value="1"/>
</dbReference>
<evidence type="ECO:0000256" key="2">
    <source>
        <dbReference type="ARBA" id="ARBA00012417"/>
    </source>
</evidence>
<dbReference type="SMART" id="SM00279">
    <property type="entry name" value="HhH2"/>
    <property type="match status" value="1"/>
</dbReference>
<dbReference type="CDD" id="cd09898">
    <property type="entry name" value="H3TH_53EXO"/>
    <property type="match status" value="1"/>
</dbReference>
<dbReference type="CDD" id="cd09859">
    <property type="entry name" value="PIN_53EXO"/>
    <property type="match status" value="1"/>
</dbReference>
<dbReference type="SUPFAM" id="SSF88723">
    <property type="entry name" value="PIN domain-like"/>
    <property type="match status" value="1"/>
</dbReference>
<dbReference type="Gene3D" id="3.40.50.1010">
    <property type="entry name" value="5'-nuclease"/>
    <property type="match status" value="1"/>
</dbReference>
<dbReference type="InterPro" id="IPR043502">
    <property type="entry name" value="DNA/RNA_pol_sf"/>
</dbReference>
<dbReference type="EC" id="2.7.7.7" evidence="2 15"/>
<proteinExistence type="inferred from homology"/>
<comment type="similarity">
    <text evidence="1 16">Belongs to the DNA polymerase type-A family.</text>
</comment>
<evidence type="ECO:0000256" key="15">
    <source>
        <dbReference type="NCBIfam" id="TIGR00593"/>
    </source>
</evidence>
<dbReference type="CDD" id="cd08637">
    <property type="entry name" value="DNA_pol_A_pol_I_C"/>
    <property type="match status" value="1"/>
</dbReference>
<feature type="domain" description="5'-3' exonuclease" evidence="18">
    <location>
        <begin position="17"/>
        <end position="273"/>
    </location>
</feature>
<dbReference type="InterPro" id="IPR020046">
    <property type="entry name" value="5-3_exonucl_a-hlix_arch_N"/>
</dbReference>
<keyword evidence="7" id="KW-0540">Nuclease</keyword>
<dbReference type="Pfam" id="PF02739">
    <property type="entry name" value="5_3_exonuc_N"/>
    <property type="match status" value="1"/>
</dbReference>
<evidence type="ECO:0000256" key="8">
    <source>
        <dbReference type="ARBA" id="ARBA00022763"/>
    </source>
</evidence>
<keyword evidence="11 16" id="KW-0239">DNA-directed DNA polymerase</keyword>
<dbReference type="GO" id="GO:0008409">
    <property type="term" value="F:5'-3' exonuclease activity"/>
    <property type="evidence" value="ECO:0007669"/>
    <property type="project" value="UniProtKB-UniRule"/>
</dbReference>
<evidence type="ECO:0000256" key="1">
    <source>
        <dbReference type="ARBA" id="ARBA00007705"/>
    </source>
</evidence>
<dbReference type="NCBIfam" id="TIGR00593">
    <property type="entry name" value="pola"/>
    <property type="match status" value="1"/>
</dbReference>
<dbReference type="SUPFAM" id="SSF47807">
    <property type="entry name" value="5' to 3' exonuclease, C-terminal subdomain"/>
    <property type="match status" value="1"/>
</dbReference>
<evidence type="ECO:0000313" key="20">
    <source>
        <dbReference type="EMBL" id="HGU33124.1"/>
    </source>
</evidence>
<dbReference type="InterPro" id="IPR002421">
    <property type="entry name" value="5-3_exonuclease"/>
</dbReference>
<dbReference type="FunFam" id="3.40.50.1010:FF:000001">
    <property type="entry name" value="DNA polymerase I"/>
    <property type="match status" value="1"/>
</dbReference>
<keyword evidence="10 16" id="KW-0269">Exonuclease</keyword>
<feature type="domain" description="DNA-directed DNA polymerase family A palm" evidence="19">
    <location>
        <begin position="663"/>
        <end position="869"/>
    </location>
</feature>
<keyword evidence="9 16" id="KW-0378">Hydrolase</keyword>
<dbReference type="InterPro" id="IPR029060">
    <property type="entry name" value="PIN-like_dom_sf"/>
</dbReference>
<sequence>MTNESFGKLDATTAAEDRTVFLVDGTAYIYRAYHAIRGLTTTKGFPTNAIFGYTQMLVKLLSTKQPVWAAVCFDSREPTFRHRRYEAYKANRPPMPEDLSLQIEPILEITRAFHLPVLTLPGYEADDVIGTLAMRAAQDGFDVVIVSGDKDFSQLVSERICVWDPMKDTIIDLEAVRRNFGVEPKQIVDIMGLSGDTSDNVPGVPGIGPKTASSLIRQFGSIEALYERIEDLPSKNQREKLLAHRQTAFLSRELVTICTEAPIDGHVEDLRVGEPIREQLMELFGKFEFRQLQQTYAVQQPTASNPKESYHTVQSRNVLTQLADRLQKSGRFAIDTETTSEHPMDAKLVGLSVSDAPGHAWYVPIGHTNVADQLALADIRDVLGPILSDDRYRKIGQNIKYDWIVLERHGFQLKGVEADTMIASYLLNPSKRSHSLDQIALDYLNRNAIGYKTVTQQGKIKVFSHVPLEEATRYACQDADFTLQASEALLPLLKREGLVNLYETVEIPLIHVLKKMEMQGVCVDCDRLKRLSKTFQQEMDHLEEAVYKIAGERFNIQSHQQLGRILFEKLKLPTQKKTKKRSGYSTDVDVLTELALHHELPNLVLRHRTIAKLKSTYTDSLIDMVHPTTGRIHTSYNQTVTATGRLSSSDPNLQNIPVRTEEGRMIREAFVPRPGWKMVSADYSQIELRILAHCSDDPLLVGSFLEDKDIHTRTASEVFQVPEDAVTPELRRQAKTVNFGILYGMGAFSLSKDLGISVKMAKSIIDAYFDRYRGIKAFIDGTIASARTTGKTETLLGRIRLLPEITSSNTVVRQFAERAAVNTPVQGTAADFIKLAMIRMDEALMKAGMQSVMLMTVHDELVFEAPEDEVEPLIGMVRQIMEGIWPLRVPLKVNVAIGDNWAQAHS</sequence>
<keyword evidence="13 16" id="KW-0234">DNA repair</keyword>
<reference evidence="20" key="1">
    <citation type="journal article" date="2020" name="mSystems">
        <title>Genome- and Community-Level Interaction Insights into Carbon Utilization and Element Cycling Functions of Hydrothermarchaeota in Hydrothermal Sediment.</title>
        <authorList>
            <person name="Zhou Z."/>
            <person name="Liu Y."/>
            <person name="Xu W."/>
            <person name="Pan J."/>
            <person name="Luo Z.H."/>
            <person name="Li M."/>
        </authorList>
    </citation>
    <scope>NUCLEOTIDE SEQUENCE [LARGE SCALE GENOMIC DNA]</scope>
    <source>
        <strain evidence="20">SpSt-477</strain>
    </source>
</reference>
<dbReference type="InterPro" id="IPR018320">
    <property type="entry name" value="DNA_polymerase_1"/>
</dbReference>
<dbReference type="FunFam" id="1.10.150.20:FF:000003">
    <property type="entry name" value="DNA polymerase I"/>
    <property type="match status" value="1"/>
</dbReference>
<evidence type="ECO:0000259" key="19">
    <source>
        <dbReference type="SMART" id="SM00482"/>
    </source>
</evidence>
<dbReference type="InterPro" id="IPR008918">
    <property type="entry name" value="HhH2"/>
</dbReference>
<organism evidence="20">
    <name type="scientific">Desulfatirhabdium butyrativorans</name>
    <dbReference type="NCBI Taxonomy" id="340467"/>
    <lineage>
        <taxon>Bacteria</taxon>
        <taxon>Pseudomonadati</taxon>
        <taxon>Thermodesulfobacteriota</taxon>
        <taxon>Desulfobacteria</taxon>
        <taxon>Desulfobacterales</taxon>
        <taxon>Desulfatirhabdiaceae</taxon>
        <taxon>Desulfatirhabdium</taxon>
    </lineage>
</organism>
<dbReference type="InterPro" id="IPR001098">
    <property type="entry name" value="DNA-dir_DNA_pol_A_palm_dom"/>
</dbReference>
<comment type="caution">
    <text evidence="20">The sequence shown here is derived from an EMBL/GenBank/DDBJ whole genome shotgun (WGS) entry which is preliminary data.</text>
</comment>
<dbReference type="SUPFAM" id="SSF56672">
    <property type="entry name" value="DNA/RNA polymerases"/>
    <property type="match status" value="1"/>
</dbReference>
<dbReference type="InterPro" id="IPR036397">
    <property type="entry name" value="RNaseH_sf"/>
</dbReference>
<dbReference type="InterPro" id="IPR012337">
    <property type="entry name" value="RNaseH-like_sf"/>
</dbReference>
<evidence type="ECO:0000256" key="6">
    <source>
        <dbReference type="ARBA" id="ARBA00022705"/>
    </source>
</evidence>
<evidence type="ECO:0000256" key="5">
    <source>
        <dbReference type="ARBA" id="ARBA00022695"/>
    </source>
</evidence>
<dbReference type="SMART" id="SM00475">
    <property type="entry name" value="53EXOc"/>
    <property type="match status" value="1"/>
</dbReference>
<name>A0A7C4MQK0_9BACT</name>
<evidence type="ECO:0000259" key="17">
    <source>
        <dbReference type="SMART" id="SM00474"/>
    </source>
</evidence>
<dbReference type="InterPro" id="IPR020045">
    <property type="entry name" value="DNA_polI_H3TH"/>
</dbReference>
<protein>
    <recommendedName>
        <fullName evidence="3 15">DNA polymerase I</fullName>
        <ecNumber evidence="2 15">2.7.7.7</ecNumber>
    </recommendedName>
</protein>
<dbReference type="Pfam" id="PF01612">
    <property type="entry name" value="DNA_pol_A_exo1"/>
    <property type="match status" value="1"/>
</dbReference>
<dbReference type="Gene3D" id="3.30.70.370">
    <property type="match status" value="1"/>
</dbReference>
<dbReference type="InterPro" id="IPR019760">
    <property type="entry name" value="DNA-dir_DNA_pol_A_CS"/>
</dbReference>
<keyword evidence="6 16" id="KW-0235">DNA replication</keyword>
<dbReference type="FunFam" id="1.10.150.20:FF:000002">
    <property type="entry name" value="DNA polymerase I"/>
    <property type="match status" value="1"/>
</dbReference>
<dbReference type="EMBL" id="DSUH01000227">
    <property type="protein sequence ID" value="HGU33124.1"/>
    <property type="molecule type" value="Genomic_DNA"/>
</dbReference>
<dbReference type="SMART" id="SM00474">
    <property type="entry name" value="35EXOc"/>
    <property type="match status" value="1"/>
</dbReference>
<dbReference type="Pfam" id="PF01367">
    <property type="entry name" value="5_3_exonuc"/>
    <property type="match status" value="1"/>
</dbReference>
<dbReference type="PANTHER" id="PTHR10133:SF27">
    <property type="entry name" value="DNA POLYMERASE NU"/>
    <property type="match status" value="1"/>
</dbReference>
<keyword evidence="12 16" id="KW-0238">DNA-binding</keyword>
<evidence type="ECO:0000256" key="9">
    <source>
        <dbReference type="ARBA" id="ARBA00022801"/>
    </source>
</evidence>
<dbReference type="GO" id="GO:0003677">
    <property type="term" value="F:DNA binding"/>
    <property type="evidence" value="ECO:0007669"/>
    <property type="project" value="UniProtKB-UniRule"/>
</dbReference>
<dbReference type="InterPro" id="IPR002562">
    <property type="entry name" value="3'-5'_exonuclease_dom"/>
</dbReference>
<evidence type="ECO:0000256" key="16">
    <source>
        <dbReference type="RuleBase" id="RU004460"/>
    </source>
</evidence>
<evidence type="ECO:0000256" key="4">
    <source>
        <dbReference type="ARBA" id="ARBA00022679"/>
    </source>
</evidence>
<dbReference type="SUPFAM" id="SSF53098">
    <property type="entry name" value="Ribonuclease H-like"/>
    <property type="match status" value="1"/>
</dbReference>
<comment type="function">
    <text evidence="16">In addition to polymerase activity, this DNA polymerase exhibits 3'-5' and 5'-3' exonuclease activity.</text>
</comment>
<evidence type="ECO:0000256" key="12">
    <source>
        <dbReference type="ARBA" id="ARBA00023125"/>
    </source>
</evidence>
<keyword evidence="4 16" id="KW-0808">Transferase</keyword>
<evidence type="ECO:0000256" key="7">
    <source>
        <dbReference type="ARBA" id="ARBA00022722"/>
    </source>
</evidence>
<dbReference type="NCBIfam" id="NF004397">
    <property type="entry name" value="PRK05755.1"/>
    <property type="match status" value="1"/>
</dbReference>
<dbReference type="AlphaFoldDB" id="A0A7C4MQK0"/>
<dbReference type="Gene3D" id="1.10.150.20">
    <property type="entry name" value="5' to 3' exonuclease, C-terminal subdomain"/>
    <property type="match status" value="2"/>
</dbReference>
<dbReference type="PROSITE" id="PS00447">
    <property type="entry name" value="DNA_POLYMERASE_A"/>
    <property type="match status" value="1"/>
</dbReference>
<dbReference type="GO" id="GO:0006302">
    <property type="term" value="P:double-strand break repair"/>
    <property type="evidence" value="ECO:0007669"/>
    <property type="project" value="TreeGrafter"/>
</dbReference>
<gene>
    <name evidence="16 20" type="primary">polA</name>
    <name evidence="20" type="ORF">ENS29_09740</name>
</gene>
<accession>A0A7C4MQK0</accession>
<dbReference type="PANTHER" id="PTHR10133">
    <property type="entry name" value="DNA POLYMERASE I"/>
    <property type="match status" value="1"/>
</dbReference>
<evidence type="ECO:0000256" key="11">
    <source>
        <dbReference type="ARBA" id="ARBA00022932"/>
    </source>
</evidence>
<keyword evidence="8 16" id="KW-0227">DNA damage</keyword>
<evidence type="ECO:0000256" key="13">
    <source>
        <dbReference type="ARBA" id="ARBA00023204"/>
    </source>
</evidence>
<dbReference type="PRINTS" id="PR00868">
    <property type="entry name" value="DNAPOLI"/>
</dbReference>
<comment type="catalytic activity">
    <reaction evidence="14 16">
        <text>DNA(n) + a 2'-deoxyribonucleoside 5'-triphosphate = DNA(n+1) + diphosphate</text>
        <dbReference type="Rhea" id="RHEA:22508"/>
        <dbReference type="Rhea" id="RHEA-COMP:17339"/>
        <dbReference type="Rhea" id="RHEA-COMP:17340"/>
        <dbReference type="ChEBI" id="CHEBI:33019"/>
        <dbReference type="ChEBI" id="CHEBI:61560"/>
        <dbReference type="ChEBI" id="CHEBI:173112"/>
        <dbReference type="EC" id="2.7.7.7"/>
    </reaction>
</comment>
<dbReference type="InterPro" id="IPR002298">
    <property type="entry name" value="DNA_polymerase_A"/>
</dbReference>
<dbReference type="GO" id="GO:0006261">
    <property type="term" value="P:DNA-templated DNA replication"/>
    <property type="evidence" value="ECO:0007669"/>
    <property type="project" value="UniProtKB-UniRule"/>
</dbReference>
<dbReference type="FunFam" id="1.20.1060.10:FF:000001">
    <property type="entry name" value="DNA polymerase I"/>
    <property type="match status" value="1"/>
</dbReference>
<dbReference type="GO" id="GO:0008408">
    <property type="term" value="F:3'-5' exonuclease activity"/>
    <property type="evidence" value="ECO:0007669"/>
    <property type="project" value="UniProtKB-UniRule"/>
</dbReference>
<dbReference type="InterPro" id="IPR036279">
    <property type="entry name" value="5-3_exonuclease_C_sf"/>
</dbReference>
<feature type="domain" description="3'-5' exonuclease" evidence="17">
    <location>
        <begin position="310"/>
        <end position="494"/>
    </location>
</feature>
<dbReference type="Gene3D" id="3.30.420.10">
    <property type="entry name" value="Ribonuclease H-like superfamily/Ribonuclease H"/>
    <property type="match status" value="1"/>
</dbReference>
<evidence type="ECO:0000256" key="14">
    <source>
        <dbReference type="ARBA" id="ARBA00049244"/>
    </source>
</evidence>
<evidence type="ECO:0000256" key="10">
    <source>
        <dbReference type="ARBA" id="ARBA00022839"/>
    </source>
</evidence>